<proteinExistence type="inferred from homology"/>
<organism evidence="4 5">
    <name type="scientific">Thermatribacter velox</name>
    <dbReference type="NCBI Taxonomy" id="3039681"/>
    <lineage>
        <taxon>Bacteria</taxon>
        <taxon>Pseudomonadati</taxon>
        <taxon>Atribacterota</taxon>
        <taxon>Atribacteria</taxon>
        <taxon>Atribacterales</taxon>
        <taxon>Thermatribacteraceae</taxon>
        <taxon>Thermatribacter</taxon>
    </lineage>
</organism>
<comment type="function">
    <text evidence="2">Required for morphogenesis under gluconeogenic growth conditions.</text>
</comment>
<protein>
    <recommendedName>
        <fullName evidence="2">Putative gluconeogenesis factor</fullName>
    </recommendedName>
</protein>
<dbReference type="Proteomes" id="UP001461341">
    <property type="component" value="Chromosome"/>
</dbReference>
<dbReference type="HAMAP" id="MF_00973">
    <property type="entry name" value="Gluconeogen_factor"/>
    <property type="match status" value="1"/>
</dbReference>
<evidence type="ECO:0000256" key="3">
    <source>
        <dbReference type="SAM" id="Phobius"/>
    </source>
</evidence>
<dbReference type="EMBL" id="CP121689">
    <property type="protein sequence ID" value="WZL76047.1"/>
    <property type="molecule type" value="Genomic_DNA"/>
</dbReference>
<comment type="similarity">
    <text evidence="2">Belongs to the gluconeogenesis factor family.</text>
</comment>
<evidence type="ECO:0000256" key="1">
    <source>
        <dbReference type="ARBA" id="ARBA00022490"/>
    </source>
</evidence>
<feature type="transmembrane region" description="Helical" evidence="3">
    <location>
        <begin position="65"/>
        <end position="88"/>
    </location>
</feature>
<dbReference type="PANTHER" id="PTHR30135">
    <property type="entry name" value="UNCHARACTERIZED PROTEIN YVCK-RELATED"/>
    <property type="match status" value="1"/>
</dbReference>
<keyword evidence="3" id="KW-0812">Transmembrane</keyword>
<reference evidence="4 5" key="1">
    <citation type="submission" date="2023-03" db="EMBL/GenBank/DDBJ databases">
        <title>Novel Species.</title>
        <authorList>
            <person name="Ma S."/>
        </authorList>
    </citation>
    <scope>NUCLEOTIDE SEQUENCE [LARGE SCALE GENOMIC DNA]</scope>
    <source>
        <strain evidence="4 5">B11</strain>
    </source>
</reference>
<sequence>MDFSRRKWKSMLRWLYPGMKVKRWLIIAIAGVLLISLGLSLILSVPYLRIIYYSWRTLVYELIRSYWLGVCFGLLWIAGGIALVVYGLQKMNRSIISAIRPDTHEEVAQTIFRKRQLEKGPSIVAIGGGHGLHTLLHGIKEYTSNVTAVVTVFDDGGSSGKLRQEMGLLPPGDIRNCLVALADCEPLMRELFNHRFSHGNSLNGHNFGNLFIAALTQITGDFQKAILESSRVLAVRGKVLPTTLESVVLKAECDDGAIITGESNIGQCGKRIRKLFLDPQDVKSTPEVLEAIAKADMIVLGPGSLYTSVLCNLAVREVREAILQSPAPLVFVCNVTTQPGETDGFTLSDHLEALFQFLPPYRVNYVLVNEEIPPAEELERMLARGINPVSVDHEVLPPGLKIIRSHLLSSEFPTRHDPEKLARALAQILVKEQPTWSFYFALYTREGLKSFKVSHVVNDLRTRRKRVVSWSD</sequence>
<feature type="transmembrane region" description="Helical" evidence="3">
    <location>
        <begin position="21"/>
        <end position="45"/>
    </location>
</feature>
<evidence type="ECO:0000256" key="2">
    <source>
        <dbReference type="HAMAP-Rule" id="MF_00973"/>
    </source>
</evidence>
<dbReference type="SUPFAM" id="SSF142338">
    <property type="entry name" value="CofD-like"/>
    <property type="match status" value="1"/>
</dbReference>
<keyword evidence="3" id="KW-0472">Membrane</keyword>
<dbReference type="InterPro" id="IPR010119">
    <property type="entry name" value="Gluconeogen_factor"/>
</dbReference>
<dbReference type="RefSeq" id="WP_369018202.1">
    <property type="nucleotide sequence ID" value="NZ_CP121689.1"/>
</dbReference>
<evidence type="ECO:0000313" key="4">
    <source>
        <dbReference type="EMBL" id="WZL76047.1"/>
    </source>
</evidence>
<dbReference type="Gene3D" id="3.40.50.10680">
    <property type="entry name" value="CofD-like domains"/>
    <property type="match status" value="1"/>
</dbReference>
<evidence type="ECO:0000313" key="5">
    <source>
        <dbReference type="Proteomes" id="UP001461341"/>
    </source>
</evidence>
<dbReference type="CDD" id="cd07187">
    <property type="entry name" value="YvcK_like"/>
    <property type="match status" value="1"/>
</dbReference>
<gene>
    <name evidence="4" type="ORF">QBE54_10795</name>
</gene>
<dbReference type="PANTHER" id="PTHR30135:SF3">
    <property type="entry name" value="GLUCONEOGENESIS FACTOR-RELATED"/>
    <property type="match status" value="1"/>
</dbReference>
<dbReference type="Pfam" id="PF01933">
    <property type="entry name" value="CofD"/>
    <property type="match status" value="1"/>
</dbReference>
<keyword evidence="1 2" id="KW-0963">Cytoplasm</keyword>
<dbReference type="NCBIfam" id="TIGR01826">
    <property type="entry name" value="CofD_related"/>
    <property type="match status" value="1"/>
</dbReference>
<keyword evidence="5" id="KW-1185">Reference proteome</keyword>
<name>A0ABZ2YAQ1_9BACT</name>
<accession>A0ABZ2YAQ1</accession>
<keyword evidence="3" id="KW-1133">Transmembrane helix</keyword>
<dbReference type="InterPro" id="IPR002882">
    <property type="entry name" value="CofD"/>
</dbReference>
<dbReference type="InterPro" id="IPR038136">
    <property type="entry name" value="CofD-like_dom_sf"/>
</dbReference>
<comment type="subcellular location">
    <subcellularLocation>
        <location evidence="2">Cytoplasm</location>
    </subcellularLocation>
</comment>